<feature type="compositionally biased region" description="Gly residues" evidence="1">
    <location>
        <begin position="96"/>
        <end position="105"/>
    </location>
</feature>
<evidence type="ECO:0000256" key="1">
    <source>
        <dbReference type="SAM" id="MobiDB-lite"/>
    </source>
</evidence>
<keyword evidence="3" id="KW-1185">Reference proteome</keyword>
<name>A0A1Y1Y8T5_9PLEO</name>
<accession>A0A1Y1Y8T5</accession>
<evidence type="ECO:0000313" key="3">
    <source>
        <dbReference type="Proteomes" id="UP000193144"/>
    </source>
</evidence>
<organism evidence="2 3">
    <name type="scientific">Clohesyomyces aquaticus</name>
    <dbReference type="NCBI Taxonomy" id="1231657"/>
    <lineage>
        <taxon>Eukaryota</taxon>
        <taxon>Fungi</taxon>
        <taxon>Dikarya</taxon>
        <taxon>Ascomycota</taxon>
        <taxon>Pezizomycotina</taxon>
        <taxon>Dothideomycetes</taxon>
        <taxon>Pleosporomycetidae</taxon>
        <taxon>Pleosporales</taxon>
        <taxon>Lindgomycetaceae</taxon>
        <taxon>Clohesyomyces</taxon>
    </lineage>
</organism>
<feature type="compositionally biased region" description="Basic and acidic residues" evidence="1">
    <location>
        <begin position="27"/>
        <end position="42"/>
    </location>
</feature>
<protein>
    <submittedName>
        <fullName evidence="2">Uncharacterized protein</fullName>
    </submittedName>
</protein>
<dbReference type="AlphaFoldDB" id="A0A1Y1Y8T5"/>
<feature type="compositionally biased region" description="Basic and acidic residues" evidence="1">
    <location>
        <begin position="121"/>
        <end position="144"/>
    </location>
</feature>
<comment type="caution">
    <text evidence="2">The sequence shown here is derived from an EMBL/GenBank/DDBJ whole genome shotgun (WGS) entry which is preliminary data.</text>
</comment>
<dbReference type="OrthoDB" id="203279at2759"/>
<feature type="region of interest" description="Disordered" evidence="1">
    <location>
        <begin position="1"/>
        <end position="152"/>
    </location>
</feature>
<reference evidence="2 3" key="1">
    <citation type="submission" date="2016-07" db="EMBL/GenBank/DDBJ databases">
        <title>Pervasive Adenine N6-methylation of Active Genes in Fungi.</title>
        <authorList>
            <consortium name="DOE Joint Genome Institute"/>
            <person name="Mondo S.J."/>
            <person name="Dannebaum R.O."/>
            <person name="Kuo R.C."/>
            <person name="Labutti K."/>
            <person name="Haridas S."/>
            <person name="Kuo A."/>
            <person name="Salamov A."/>
            <person name="Ahrendt S.R."/>
            <person name="Lipzen A."/>
            <person name="Sullivan W."/>
            <person name="Andreopoulos W.B."/>
            <person name="Clum A."/>
            <person name="Lindquist E."/>
            <person name="Daum C."/>
            <person name="Ramamoorthy G.K."/>
            <person name="Gryganskyi A."/>
            <person name="Culley D."/>
            <person name="Magnuson J.K."/>
            <person name="James T.Y."/>
            <person name="O'Malley M.A."/>
            <person name="Stajich J.E."/>
            <person name="Spatafora J.W."/>
            <person name="Visel A."/>
            <person name="Grigoriev I.V."/>
        </authorList>
    </citation>
    <scope>NUCLEOTIDE SEQUENCE [LARGE SCALE GENOMIC DNA]</scope>
    <source>
        <strain evidence="2 3">CBS 115471</strain>
    </source>
</reference>
<evidence type="ECO:0000313" key="2">
    <source>
        <dbReference type="EMBL" id="ORX94285.1"/>
    </source>
</evidence>
<gene>
    <name evidence="2" type="ORF">BCR34DRAFT_608306</name>
</gene>
<feature type="compositionally biased region" description="Basic and acidic residues" evidence="1">
    <location>
        <begin position="66"/>
        <end position="94"/>
    </location>
</feature>
<sequence length="152" mass="15749">MPEPLGSGTVGGAGFGNKNSADPNPNHPDHSGTRFGRDDHHPYSGGHDTYGSGATGGAGFGNKSAPDPEHYDHSDIRFGSHDDTAPYSGHREHGSGSTGGAGYGNKTGEFKGSNDSTVGKLMEKAGHVMHNENIAEKGRAKREAAGFGQEEM</sequence>
<dbReference type="EMBL" id="MCFA01000313">
    <property type="protein sequence ID" value="ORX94285.1"/>
    <property type="molecule type" value="Genomic_DNA"/>
</dbReference>
<dbReference type="STRING" id="1231657.A0A1Y1Y8T5"/>
<dbReference type="Proteomes" id="UP000193144">
    <property type="component" value="Unassembled WGS sequence"/>
</dbReference>
<proteinExistence type="predicted"/>